<proteinExistence type="predicted"/>
<feature type="compositionally biased region" description="Gly residues" evidence="2">
    <location>
        <begin position="785"/>
        <end position="795"/>
    </location>
</feature>
<dbReference type="EMBL" id="ML976660">
    <property type="protein sequence ID" value="KAF1978446.1"/>
    <property type="molecule type" value="Genomic_DNA"/>
</dbReference>
<feature type="compositionally biased region" description="Polar residues" evidence="2">
    <location>
        <begin position="204"/>
        <end position="217"/>
    </location>
</feature>
<evidence type="ECO:0000313" key="3">
    <source>
        <dbReference type="EMBL" id="KAF1978446.1"/>
    </source>
</evidence>
<dbReference type="Pfam" id="PF12709">
    <property type="entry name" value="Fungal_TACC"/>
    <property type="match status" value="1"/>
</dbReference>
<feature type="coiled-coil region" evidence="1">
    <location>
        <begin position="569"/>
        <end position="618"/>
    </location>
</feature>
<reference evidence="3" key="1">
    <citation type="journal article" date="2020" name="Stud. Mycol.">
        <title>101 Dothideomycetes genomes: a test case for predicting lifestyles and emergence of pathogens.</title>
        <authorList>
            <person name="Haridas S."/>
            <person name="Albert R."/>
            <person name="Binder M."/>
            <person name="Bloem J."/>
            <person name="Labutti K."/>
            <person name="Salamov A."/>
            <person name="Andreopoulos B."/>
            <person name="Baker S."/>
            <person name="Barry K."/>
            <person name="Bills G."/>
            <person name="Bluhm B."/>
            <person name="Cannon C."/>
            <person name="Castanera R."/>
            <person name="Culley D."/>
            <person name="Daum C."/>
            <person name="Ezra D."/>
            <person name="Gonzalez J."/>
            <person name="Henrissat B."/>
            <person name="Kuo A."/>
            <person name="Liang C."/>
            <person name="Lipzen A."/>
            <person name="Lutzoni F."/>
            <person name="Magnuson J."/>
            <person name="Mondo S."/>
            <person name="Nolan M."/>
            <person name="Ohm R."/>
            <person name="Pangilinan J."/>
            <person name="Park H.-J."/>
            <person name="Ramirez L."/>
            <person name="Alfaro M."/>
            <person name="Sun H."/>
            <person name="Tritt A."/>
            <person name="Yoshinaga Y."/>
            <person name="Zwiers L.-H."/>
            <person name="Turgeon B."/>
            <person name="Goodwin S."/>
            <person name="Spatafora J."/>
            <person name="Crous P."/>
            <person name="Grigoriev I."/>
        </authorList>
    </citation>
    <scope>NUCLEOTIDE SEQUENCE</scope>
    <source>
        <strain evidence="3">CBS 107.79</strain>
    </source>
</reference>
<feature type="region of interest" description="Disordered" evidence="2">
    <location>
        <begin position="202"/>
        <end position="234"/>
    </location>
</feature>
<feature type="compositionally biased region" description="Low complexity" evidence="2">
    <location>
        <begin position="330"/>
        <end position="343"/>
    </location>
</feature>
<evidence type="ECO:0000256" key="1">
    <source>
        <dbReference type="SAM" id="Coils"/>
    </source>
</evidence>
<feature type="coiled-coil region" evidence="1">
    <location>
        <begin position="450"/>
        <end position="526"/>
    </location>
</feature>
<dbReference type="SUPFAM" id="SSF57997">
    <property type="entry name" value="Tropomyosin"/>
    <property type="match status" value="1"/>
</dbReference>
<accession>A0A6A5VU88</accession>
<dbReference type="InterPro" id="IPR024312">
    <property type="entry name" value="TACC_fungi"/>
</dbReference>
<feature type="compositionally biased region" description="Basic and acidic residues" evidence="2">
    <location>
        <begin position="78"/>
        <end position="90"/>
    </location>
</feature>
<dbReference type="Proteomes" id="UP000800036">
    <property type="component" value="Unassembled WGS sequence"/>
</dbReference>
<gene>
    <name evidence="3" type="ORF">BU23DRAFT_549885</name>
</gene>
<evidence type="ECO:0000256" key="2">
    <source>
        <dbReference type="SAM" id="MobiDB-lite"/>
    </source>
</evidence>
<name>A0A6A5VU88_9PLEO</name>
<evidence type="ECO:0000313" key="4">
    <source>
        <dbReference type="Proteomes" id="UP000800036"/>
    </source>
</evidence>
<organism evidence="3 4">
    <name type="scientific">Bimuria novae-zelandiae CBS 107.79</name>
    <dbReference type="NCBI Taxonomy" id="1447943"/>
    <lineage>
        <taxon>Eukaryota</taxon>
        <taxon>Fungi</taxon>
        <taxon>Dikarya</taxon>
        <taxon>Ascomycota</taxon>
        <taxon>Pezizomycotina</taxon>
        <taxon>Dothideomycetes</taxon>
        <taxon>Pleosporomycetidae</taxon>
        <taxon>Pleosporales</taxon>
        <taxon>Massarineae</taxon>
        <taxon>Didymosphaeriaceae</taxon>
        <taxon>Bimuria</taxon>
    </lineage>
</organism>
<dbReference type="AlphaFoldDB" id="A0A6A5VU88"/>
<keyword evidence="4" id="KW-1185">Reference proteome</keyword>
<feature type="region of interest" description="Disordered" evidence="2">
    <location>
        <begin position="267"/>
        <end position="350"/>
    </location>
</feature>
<feature type="region of interest" description="Disordered" evidence="2">
    <location>
        <begin position="26"/>
        <end position="190"/>
    </location>
</feature>
<feature type="compositionally biased region" description="Basic and acidic residues" evidence="2">
    <location>
        <begin position="157"/>
        <end position="166"/>
    </location>
</feature>
<protein>
    <submittedName>
        <fullName evidence="3">Uncharacterized protein</fullName>
    </submittedName>
</protein>
<keyword evidence="1" id="KW-0175">Coiled coil</keyword>
<feature type="region of interest" description="Disordered" evidence="2">
    <location>
        <begin position="708"/>
        <end position="822"/>
    </location>
</feature>
<feature type="compositionally biased region" description="Gly residues" evidence="2">
    <location>
        <begin position="757"/>
        <end position="767"/>
    </location>
</feature>
<dbReference type="OrthoDB" id="5367584at2759"/>
<feature type="compositionally biased region" description="Polar residues" evidence="2">
    <location>
        <begin position="267"/>
        <end position="279"/>
    </location>
</feature>
<sequence length="822" mass="90554">MAEPMAELSPETLNAASNLIRPEDDIDMMSWHDPPSSPFVSHMENEDQENVAPSAATTPIKPTTGFEDEVPQSAFKMSPEKKFGLKERTSPLKMSPKKQSLGEVEGDLLASPVSGASPKKASPVKQMATERPESAMSSRSRRRSPTKTSRNPSIDLTNREPVLHLEDEFEDAPTPSKPFAPYKDNTLRDNEGLTVAMRLEETRSQSLERTSTYQAQNGGFDIGDATFDDTDFNPDGPEFTSVDDTSFSMFSEMPGIDMTKFAALRQSPTKNGLVDQSTPRARAPMTPSTVQTVRYAERSSSPTPRRSRKENDTTNLLLDFTAQFEAFSTSRRGSPSRGRNSPGKSTTEPNLLSYYQSQRSPAKGGPLNVPSTPSQNRQLLNLMDFELPPPPTPRSMPTVTIRELESLKSNFQSQISSLTASLSGKEAQVESLVQAVSDAEHRVGQTQESLRDERSAREYAEAQMEDWKKKGEEVQRLLQDVQDELARNDNEREQLIARLAETEKRAEEAESRSADLETKVIEAESKNVDMSTFVDPDENNKKVYSEMECQTAIAEKVNEVARDLHAAYKAKHEKKIKALKDNYQKKADERCKELRVQIIRLERQVQEAEKKRDDTFNQVLPDDLAKKNGESSIPTATKLEDLKLHEEQKSEIGNLKAKLAGLQSELESLRQSHETVLQDLEAERVEKGELVAAAEQMLAMCGEKMEEIQQEEFRKSQASSAPPAPPKHKRTESADNPPSMRSTGFLAGGPTSRPGSALGGGRPGSAMGGERSNSITKPSGLRAPGAGGFGYGGGAALNRSTSGGKSRILSNIERMGGARGQE</sequence>